<dbReference type="Gene3D" id="3.30.160.20">
    <property type="match status" value="2"/>
</dbReference>
<dbReference type="InterPro" id="IPR014720">
    <property type="entry name" value="dsRBD_dom"/>
</dbReference>
<evidence type="ECO:0000313" key="3">
    <source>
        <dbReference type="EMBL" id="PIK36260.1"/>
    </source>
</evidence>
<dbReference type="CDD" id="cd19867">
    <property type="entry name" value="DSRM_DGCR8_rpt1"/>
    <property type="match status" value="1"/>
</dbReference>
<evidence type="ECO:0000256" key="1">
    <source>
        <dbReference type="PROSITE-ProRule" id="PRU00266"/>
    </source>
</evidence>
<dbReference type="InterPro" id="IPR040375">
    <property type="entry name" value="DGCR8"/>
</dbReference>
<protein>
    <submittedName>
        <fullName evidence="3">Putative microprocessor complex subunit DGCR8</fullName>
    </submittedName>
</protein>
<comment type="caution">
    <text evidence="3">The sequence shown here is derived from an EMBL/GenBank/DDBJ whole genome shotgun (WGS) entry which is preliminary data.</text>
</comment>
<dbReference type="GO" id="GO:0070878">
    <property type="term" value="F:primary miRNA binding"/>
    <property type="evidence" value="ECO:0007669"/>
    <property type="project" value="TreeGrafter"/>
</dbReference>
<dbReference type="PANTHER" id="PTHR13482:SF3">
    <property type="entry name" value="MICROPROCESSOR COMPLEX SUBUNIT DGCR8"/>
    <property type="match status" value="1"/>
</dbReference>
<dbReference type="GO" id="GO:0070877">
    <property type="term" value="C:microprocessor complex"/>
    <property type="evidence" value="ECO:0007669"/>
    <property type="project" value="InterPro"/>
</dbReference>
<dbReference type="STRING" id="307972.A0A2G8JKL0"/>
<dbReference type="GO" id="GO:0020037">
    <property type="term" value="F:heme binding"/>
    <property type="evidence" value="ECO:0007669"/>
    <property type="project" value="InterPro"/>
</dbReference>
<dbReference type="Proteomes" id="UP000230750">
    <property type="component" value="Unassembled WGS sequence"/>
</dbReference>
<dbReference type="AlphaFoldDB" id="A0A2G8JKL0"/>
<evidence type="ECO:0000313" key="4">
    <source>
        <dbReference type="Proteomes" id="UP000230750"/>
    </source>
</evidence>
<proteinExistence type="predicted"/>
<keyword evidence="1" id="KW-0694">RNA-binding</keyword>
<dbReference type="SMART" id="SM00358">
    <property type="entry name" value="DSRM"/>
    <property type="match status" value="1"/>
</dbReference>
<gene>
    <name evidence="3" type="ORF">BSL78_26906</name>
</gene>
<dbReference type="GO" id="GO:0042802">
    <property type="term" value="F:identical protein binding"/>
    <property type="evidence" value="ECO:0007669"/>
    <property type="project" value="InterPro"/>
</dbReference>
<sequence length="175" mass="19648">MNIQDKSPIAVLHEYCQKVLRVHPKFTVEESNNSNYPFEAVVFVDGTKYGRGQAQNKKAAKVKAAQETLEILLPGIMNQNKPNEDDNSMEFSTKSVLMIKSGRPLLKDWDLSPFCVLQDYKQRMHGKKDMELNFNVTVTGHHTLSYTMSLGPFSVTGPCKNSKSGKQIGAQLILK</sequence>
<organism evidence="3 4">
    <name type="scientific">Stichopus japonicus</name>
    <name type="common">Sea cucumber</name>
    <dbReference type="NCBI Taxonomy" id="307972"/>
    <lineage>
        <taxon>Eukaryota</taxon>
        <taxon>Metazoa</taxon>
        <taxon>Echinodermata</taxon>
        <taxon>Eleutherozoa</taxon>
        <taxon>Echinozoa</taxon>
        <taxon>Holothuroidea</taxon>
        <taxon>Aspidochirotacea</taxon>
        <taxon>Aspidochirotida</taxon>
        <taxon>Stichopodidae</taxon>
        <taxon>Apostichopus</taxon>
    </lineage>
</organism>
<dbReference type="GO" id="GO:0003725">
    <property type="term" value="F:double-stranded RNA binding"/>
    <property type="evidence" value="ECO:0007669"/>
    <property type="project" value="TreeGrafter"/>
</dbReference>
<dbReference type="Gene3D" id="3.30.160.590">
    <property type="match status" value="1"/>
</dbReference>
<dbReference type="EMBL" id="MRZV01001706">
    <property type="protein sequence ID" value="PIK36260.1"/>
    <property type="molecule type" value="Genomic_DNA"/>
</dbReference>
<evidence type="ECO:0000259" key="2">
    <source>
        <dbReference type="PROSITE" id="PS50137"/>
    </source>
</evidence>
<dbReference type="PANTHER" id="PTHR13482">
    <property type="entry name" value="MICRORNA PROCESSOR COMPLEX SUBUNIT DGCR8"/>
    <property type="match status" value="1"/>
</dbReference>
<name>A0A2G8JKL0_STIJA</name>
<feature type="domain" description="DRBM" evidence="2">
    <location>
        <begin position="7"/>
        <end position="74"/>
    </location>
</feature>
<feature type="non-terminal residue" evidence="3">
    <location>
        <position position="175"/>
    </location>
</feature>
<dbReference type="PROSITE" id="PS50137">
    <property type="entry name" value="DS_RBD"/>
    <property type="match status" value="1"/>
</dbReference>
<dbReference type="Pfam" id="PF00035">
    <property type="entry name" value="dsrm"/>
    <property type="match status" value="1"/>
</dbReference>
<dbReference type="CDD" id="cd19868">
    <property type="entry name" value="DSRM_DGCR8_rpt2"/>
    <property type="match status" value="1"/>
</dbReference>
<dbReference type="SUPFAM" id="SSF54768">
    <property type="entry name" value="dsRNA-binding domain-like"/>
    <property type="match status" value="1"/>
</dbReference>
<dbReference type="GO" id="GO:0031053">
    <property type="term" value="P:primary miRNA processing"/>
    <property type="evidence" value="ECO:0007669"/>
    <property type="project" value="InterPro"/>
</dbReference>
<accession>A0A2G8JKL0</accession>
<keyword evidence="4" id="KW-1185">Reference proteome</keyword>
<dbReference type="OrthoDB" id="112668at2759"/>
<reference evidence="3 4" key="1">
    <citation type="journal article" date="2017" name="PLoS Biol.">
        <title>The sea cucumber genome provides insights into morphological evolution and visceral regeneration.</title>
        <authorList>
            <person name="Zhang X."/>
            <person name="Sun L."/>
            <person name="Yuan J."/>
            <person name="Sun Y."/>
            <person name="Gao Y."/>
            <person name="Zhang L."/>
            <person name="Li S."/>
            <person name="Dai H."/>
            <person name="Hamel J.F."/>
            <person name="Liu C."/>
            <person name="Yu Y."/>
            <person name="Liu S."/>
            <person name="Lin W."/>
            <person name="Guo K."/>
            <person name="Jin S."/>
            <person name="Xu P."/>
            <person name="Storey K.B."/>
            <person name="Huan P."/>
            <person name="Zhang T."/>
            <person name="Zhou Y."/>
            <person name="Zhang J."/>
            <person name="Lin C."/>
            <person name="Li X."/>
            <person name="Xing L."/>
            <person name="Huo D."/>
            <person name="Sun M."/>
            <person name="Wang L."/>
            <person name="Mercier A."/>
            <person name="Li F."/>
            <person name="Yang H."/>
            <person name="Xiang J."/>
        </authorList>
    </citation>
    <scope>NUCLEOTIDE SEQUENCE [LARGE SCALE GENOMIC DNA]</scope>
    <source>
        <strain evidence="3">Shaxun</strain>
        <tissue evidence="3">Muscle</tissue>
    </source>
</reference>